<evidence type="ECO:0000313" key="13">
    <source>
        <dbReference type="Proteomes" id="UP000035681"/>
    </source>
</evidence>
<evidence type="ECO:0000256" key="4">
    <source>
        <dbReference type="ARBA" id="ARBA00022553"/>
    </source>
</evidence>
<reference evidence="14" key="1">
    <citation type="submission" date="2015-08" db="UniProtKB">
        <authorList>
            <consortium name="WormBaseParasite"/>
        </authorList>
    </citation>
    <scope>IDENTIFICATION</scope>
</reference>
<keyword evidence="3" id="KW-0963">Cytoplasm</keyword>
<dbReference type="WBParaSite" id="SSTP_0001279400.1">
    <property type="protein sequence ID" value="SSTP_0001279400.1"/>
    <property type="gene ID" value="SSTP_0001279400"/>
</dbReference>
<organism evidence="14">
    <name type="scientific">Strongyloides stercoralis</name>
    <name type="common">Threadworm</name>
    <dbReference type="NCBI Taxonomy" id="6248"/>
    <lineage>
        <taxon>Eukaryota</taxon>
        <taxon>Metazoa</taxon>
        <taxon>Ecdysozoa</taxon>
        <taxon>Nematoda</taxon>
        <taxon>Chromadorea</taxon>
        <taxon>Rhabditida</taxon>
        <taxon>Tylenchina</taxon>
        <taxon>Panagrolaimomorpha</taxon>
        <taxon>Strongyloidoidea</taxon>
        <taxon>Strongyloididae</taxon>
        <taxon>Strongyloides</taxon>
    </lineage>
</organism>
<dbReference type="GO" id="GO:0008289">
    <property type="term" value="F:lipid binding"/>
    <property type="evidence" value="ECO:0007669"/>
    <property type="project" value="UniProtKB-KW"/>
</dbReference>
<evidence type="ECO:0000313" key="14">
    <source>
        <dbReference type="WBParaSite" id="SSTP_0001279400.1"/>
    </source>
</evidence>
<dbReference type="PANTHER" id="PTHR19308:SF8">
    <property type="entry name" value="STAR-RELATED LIPID TRANSFER PROTEIN 7, MITOCHONDRIAL"/>
    <property type="match status" value="1"/>
</dbReference>
<sequence length="348" mass="41242">MIGRFFKKISFSRLRVLPFIIKDGKRFQHCTSISKRYYHYDYNNNNKKVKYFSKSYLYALVGGLSGIFVKDDDKRLTEMLDENAKYIHSNDLTIKTLNEEQIKEGWELLHYQHGLKVLRRKRNFNGKELWEYRCIGRYDDISLCDFVDAQFDLNYRLSWDSNVSCLKQIYDEEYGKKAIVKWVAKFPWPMSSRLYIYKRLMEVDEENFKVILYSKGLNSTEYEDNDKNSVRVSNYISTMVVECIPGKGFFDNGINYILTYIDDPEAEIPSHLYDYIVKRSGPLFLDNVCSAAKKLHKDRIKKTLNGENYESMFTEFLKKSRSAAKLIENDANNDKDENDWIMENLARI</sequence>
<evidence type="ECO:0000256" key="11">
    <source>
        <dbReference type="ARBA" id="ARBA00079049"/>
    </source>
</evidence>
<dbReference type="InterPro" id="IPR002913">
    <property type="entry name" value="START_lipid-bd_dom"/>
</dbReference>
<dbReference type="PANTHER" id="PTHR19308">
    <property type="entry name" value="PHOSPHATIDYLCHOLINE TRANSFER PROTEIN"/>
    <property type="match status" value="1"/>
</dbReference>
<accession>A0A0K0ETL8</accession>
<dbReference type="GO" id="GO:0005829">
    <property type="term" value="C:cytosol"/>
    <property type="evidence" value="ECO:0007669"/>
    <property type="project" value="UniProtKB-ARBA"/>
</dbReference>
<name>A0A0K0ETL8_STRER</name>
<keyword evidence="5" id="KW-0007">Acetylation</keyword>
<dbReference type="GO" id="GO:0006869">
    <property type="term" value="P:lipid transport"/>
    <property type="evidence" value="ECO:0007669"/>
    <property type="project" value="UniProtKB-KW"/>
</dbReference>
<keyword evidence="4" id="KW-0597">Phosphoprotein</keyword>
<dbReference type="Proteomes" id="UP000035681">
    <property type="component" value="Unplaced"/>
</dbReference>
<keyword evidence="13" id="KW-1185">Reference proteome</keyword>
<evidence type="ECO:0000256" key="10">
    <source>
        <dbReference type="ARBA" id="ARBA00077188"/>
    </source>
</evidence>
<dbReference type="InterPro" id="IPR051213">
    <property type="entry name" value="START_lipid_transfer"/>
</dbReference>
<evidence type="ECO:0000256" key="7">
    <source>
        <dbReference type="ARBA" id="ARBA00023121"/>
    </source>
</evidence>
<comment type="subcellular location">
    <subcellularLocation>
        <location evidence="1">Cytoplasm</location>
    </subcellularLocation>
</comment>
<dbReference type="PROSITE" id="PS50848">
    <property type="entry name" value="START"/>
    <property type="match status" value="1"/>
</dbReference>
<evidence type="ECO:0000256" key="8">
    <source>
        <dbReference type="ARBA" id="ARBA00063535"/>
    </source>
</evidence>
<protein>
    <recommendedName>
        <fullName evidence="9">Phosphatidylcholine transfer protein</fullName>
    </recommendedName>
    <alternativeName>
        <fullName evidence="11">START domain-containing protein 2</fullName>
    </alternativeName>
    <alternativeName>
        <fullName evidence="10">StAR-related lipid transfer protein 2</fullName>
    </alternativeName>
</protein>
<keyword evidence="2" id="KW-0813">Transport</keyword>
<keyword evidence="6" id="KW-0445">Lipid transport</keyword>
<evidence type="ECO:0000256" key="6">
    <source>
        <dbReference type="ARBA" id="ARBA00023055"/>
    </source>
</evidence>
<dbReference type="WBParaSite" id="TCONS_00016898.p1">
    <property type="protein sequence ID" value="TCONS_00016898.p1"/>
    <property type="gene ID" value="XLOC_011553"/>
</dbReference>
<dbReference type="AlphaFoldDB" id="A0A0K0ETL8"/>
<evidence type="ECO:0000256" key="1">
    <source>
        <dbReference type="ARBA" id="ARBA00004496"/>
    </source>
</evidence>
<dbReference type="InterPro" id="IPR023393">
    <property type="entry name" value="START-like_dom_sf"/>
</dbReference>
<evidence type="ECO:0000256" key="2">
    <source>
        <dbReference type="ARBA" id="ARBA00022448"/>
    </source>
</evidence>
<evidence type="ECO:0000259" key="12">
    <source>
        <dbReference type="PROSITE" id="PS50848"/>
    </source>
</evidence>
<dbReference type="SUPFAM" id="SSF55961">
    <property type="entry name" value="Bet v1-like"/>
    <property type="match status" value="1"/>
</dbReference>
<feature type="domain" description="START" evidence="12">
    <location>
        <begin position="103"/>
        <end position="297"/>
    </location>
</feature>
<evidence type="ECO:0000256" key="3">
    <source>
        <dbReference type="ARBA" id="ARBA00022490"/>
    </source>
</evidence>
<keyword evidence="7" id="KW-0446">Lipid-binding</keyword>
<proteinExistence type="predicted"/>
<dbReference type="Pfam" id="PF01852">
    <property type="entry name" value="START"/>
    <property type="match status" value="1"/>
</dbReference>
<evidence type="ECO:0000256" key="5">
    <source>
        <dbReference type="ARBA" id="ARBA00022990"/>
    </source>
</evidence>
<dbReference type="Gene3D" id="3.30.530.20">
    <property type="match status" value="1"/>
</dbReference>
<evidence type="ECO:0000256" key="9">
    <source>
        <dbReference type="ARBA" id="ARBA00069061"/>
    </source>
</evidence>
<dbReference type="FunFam" id="3.30.530.20:FF:000017">
    <property type="entry name" value="Phosphatidylcholine transfer protein, putative"/>
    <property type="match status" value="1"/>
</dbReference>
<dbReference type="STRING" id="6248.A0A0K0ETL8"/>
<comment type="subunit">
    <text evidence="8">Interacts with ACOT13/THEM2.</text>
</comment>